<dbReference type="PANTHER" id="PTHR13318">
    <property type="entry name" value="PARTNER OF PAIRED, ISOFORM B-RELATED"/>
    <property type="match status" value="1"/>
</dbReference>
<sequence length="592" mass="65314">MEMAGQWENLPEECWELVFDRLGHNRHLEAPSLVCKRFLSISNRLRSSLTVSDPTVLLHGGISGLLRRFHKLKRIDLVEFHGDSDRLLREVAFSGLNLEVLNLSKQRRFPVEGVKELGAKVKTLRILICSGLCFLQDGDLVAIADSFSSLEELDISHPQQDFGSLAELDYADDCAVSGSFPGTVSDAGIALLSSKLQRLRKINISGNHFVSDRSLLSLSSKCVFLREIVARDCSLISEIGIALAIRHNPHLISLAVHGSKISSAAAAVSSSFTIESSLICARALCTLDFSQMIISDDLLSSIIQADLPLHRLGLSRCRGFTFAGISSLLCKYSSLNYLDIEGTAFLTDQSMLELSHYLHDVNFINLNSSSNLTNSTFFLLVQTCPHLEEIRMERTSLGKEGSPADLKNSKIHTLKLSWNKCLTNETLKGIAMVCPNLRSLDISHCWSITGEGIGYIGMNCCNIKMLEVNGCSGTSNLGTCFGFSKLEVLHAAGSRIDDEGLRIMGQSSRWLQHLVLEGCLGVTAKGLKEVVTNCKGLKEVRLKKCCNVGSDVIAWMVFSRPSLRKLIPPGDIVSTERQREFFLRHGCWVQDH</sequence>
<dbReference type="Pfam" id="PF13516">
    <property type="entry name" value="LRR_6"/>
    <property type="match status" value="1"/>
</dbReference>
<reference evidence="1" key="1">
    <citation type="journal article" date="2023" name="Plant J.">
        <title>The genome of the king protea, Protea cynaroides.</title>
        <authorList>
            <person name="Chang J."/>
            <person name="Duong T.A."/>
            <person name="Schoeman C."/>
            <person name="Ma X."/>
            <person name="Roodt D."/>
            <person name="Barker N."/>
            <person name="Li Z."/>
            <person name="Van de Peer Y."/>
            <person name="Mizrachi E."/>
        </authorList>
    </citation>
    <scope>NUCLEOTIDE SEQUENCE</scope>
    <source>
        <tissue evidence="1">Young leaves</tissue>
    </source>
</reference>
<dbReference type="GO" id="GO:0031146">
    <property type="term" value="P:SCF-dependent proteasomal ubiquitin-dependent protein catabolic process"/>
    <property type="evidence" value="ECO:0007669"/>
    <property type="project" value="TreeGrafter"/>
</dbReference>
<name>A0A9Q0H4Q1_9MAGN</name>
<dbReference type="GO" id="GO:0019005">
    <property type="term" value="C:SCF ubiquitin ligase complex"/>
    <property type="evidence" value="ECO:0007669"/>
    <property type="project" value="TreeGrafter"/>
</dbReference>
<dbReference type="EMBL" id="JAMYWD010000010">
    <property type="protein sequence ID" value="KAJ4958045.1"/>
    <property type="molecule type" value="Genomic_DNA"/>
</dbReference>
<comment type="caution">
    <text evidence="1">The sequence shown here is derived from an EMBL/GenBank/DDBJ whole genome shotgun (WGS) entry which is preliminary data.</text>
</comment>
<dbReference type="SMART" id="SM00367">
    <property type="entry name" value="LRR_CC"/>
    <property type="match status" value="9"/>
</dbReference>
<accession>A0A9Q0H4Q1</accession>
<dbReference type="InterPro" id="IPR006553">
    <property type="entry name" value="Leu-rich_rpt_Cys-con_subtyp"/>
</dbReference>
<organism evidence="1 2">
    <name type="scientific">Protea cynaroides</name>
    <dbReference type="NCBI Taxonomy" id="273540"/>
    <lineage>
        <taxon>Eukaryota</taxon>
        <taxon>Viridiplantae</taxon>
        <taxon>Streptophyta</taxon>
        <taxon>Embryophyta</taxon>
        <taxon>Tracheophyta</taxon>
        <taxon>Spermatophyta</taxon>
        <taxon>Magnoliopsida</taxon>
        <taxon>Proteales</taxon>
        <taxon>Proteaceae</taxon>
        <taxon>Protea</taxon>
    </lineage>
</organism>
<proteinExistence type="predicted"/>
<dbReference type="SUPFAM" id="SSF52058">
    <property type="entry name" value="L domain-like"/>
    <property type="match status" value="1"/>
</dbReference>
<evidence type="ECO:0000313" key="2">
    <source>
        <dbReference type="Proteomes" id="UP001141806"/>
    </source>
</evidence>
<dbReference type="InterPro" id="IPR001611">
    <property type="entry name" value="Leu-rich_rpt"/>
</dbReference>
<gene>
    <name evidence="1" type="ORF">NE237_025156</name>
</gene>
<protein>
    <submittedName>
        <fullName evidence="1">Uncharacterized protein</fullName>
    </submittedName>
</protein>
<dbReference type="Gene3D" id="3.80.10.10">
    <property type="entry name" value="Ribonuclease Inhibitor"/>
    <property type="match status" value="4"/>
</dbReference>
<dbReference type="PANTHER" id="PTHR13318:SF106">
    <property type="entry name" value="F-BOX_LRR-REPEAT PROTEIN 2"/>
    <property type="match status" value="1"/>
</dbReference>
<keyword evidence="2" id="KW-1185">Reference proteome</keyword>
<dbReference type="InterPro" id="IPR032675">
    <property type="entry name" value="LRR_dom_sf"/>
</dbReference>
<evidence type="ECO:0000313" key="1">
    <source>
        <dbReference type="EMBL" id="KAJ4958045.1"/>
    </source>
</evidence>
<dbReference type="OrthoDB" id="6066220at2759"/>
<dbReference type="AlphaFoldDB" id="A0A9Q0H4Q1"/>
<dbReference type="SUPFAM" id="SSF52047">
    <property type="entry name" value="RNI-like"/>
    <property type="match status" value="2"/>
</dbReference>
<dbReference type="Proteomes" id="UP001141806">
    <property type="component" value="Unassembled WGS sequence"/>
</dbReference>